<evidence type="ECO:0000313" key="10">
    <source>
        <dbReference type="Proteomes" id="UP000288227"/>
    </source>
</evidence>
<evidence type="ECO:0000313" key="9">
    <source>
        <dbReference type="EMBL" id="GCC51636.1"/>
    </source>
</evidence>
<accession>A0A401U9Q6</accession>
<dbReference type="GO" id="GO:0009279">
    <property type="term" value="C:cell outer membrane"/>
    <property type="evidence" value="ECO:0007669"/>
    <property type="project" value="UniProtKB-SubCell"/>
</dbReference>
<feature type="domain" description="RagB/SusD" evidence="7">
    <location>
        <begin position="261"/>
        <end position="474"/>
    </location>
</feature>
<keyword evidence="3 6" id="KW-0732">Signal</keyword>
<dbReference type="InterPro" id="IPR012944">
    <property type="entry name" value="SusD_RagB_dom"/>
</dbReference>
<feature type="domain" description="SusD-like N-terminal" evidence="8">
    <location>
        <begin position="68"/>
        <end position="222"/>
    </location>
</feature>
<dbReference type="CDD" id="cd08977">
    <property type="entry name" value="SusD"/>
    <property type="match status" value="1"/>
</dbReference>
<evidence type="ECO:0000256" key="3">
    <source>
        <dbReference type="ARBA" id="ARBA00022729"/>
    </source>
</evidence>
<dbReference type="InterPro" id="IPR011990">
    <property type="entry name" value="TPR-like_helical_dom_sf"/>
</dbReference>
<dbReference type="Pfam" id="PF14322">
    <property type="entry name" value="SusD-like_3"/>
    <property type="match status" value="1"/>
</dbReference>
<dbReference type="InterPro" id="IPR033985">
    <property type="entry name" value="SusD-like_N"/>
</dbReference>
<feature type="chain" id="PRO_5019035791" evidence="6">
    <location>
        <begin position="23"/>
        <end position="495"/>
    </location>
</feature>
<evidence type="ECO:0000256" key="4">
    <source>
        <dbReference type="ARBA" id="ARBA00023136"/>
    </source>
</evidence>
<keyword evidence="4" id="KW-0472">Membrane</keyword>
<evidence type="ECO:0000256" key="6">
    <source>
        <dbReference type="SAM" id="SignalP"/>
    </source>
</evidence>
<dbReference type="EMBL" id="BHXQ01000003">
    <property type="protein sequence ID" value="GCC51636.1"/>
    <property type="molecule type" value="Genomic_DNA"/>
</dbReference>
<dbReference type="Proteomes" id="UP000288227">
    <property type="component" value="Unassembled WGS sequence"/>
</dbReference>
<dbReference type="SUPFAM" id="SSF48452">
    <property type="entry name" value="TPR-like"/>
    <property type="match status" value="1"/>
</dbReference>
<evidence type="ECO:0000256" key="2">
    <source>
        <dbReference type="ARBA" id="ARBA00006275"/>
    </source>
</evidence>
<name>A0A401U9Q6_9BACT</name>
<organism evidence="9 10">
    <name type="scientific">Chryseotalea sanaruensis</name>
    <dbReference type="NCBI Taxonomy" id="2482724"/>
    <lineage>
        <taxon>Bacteria</taxon>
        <taxon>Pseudomonadati</taxon>
        <taxon>Bacteroidota</taxon>
        <taxon>Cytophagia</taxon>
        <taxon>Cytophagales</taxon>
        <taxon>Chryseotaleaceae</taxon>
        <taxon>Chryseotalea</taxon>
    </lineage>
</organism>
<comment type="similarity">
    <text evidence="2">Belongs to the SusD family.</text>
</comment>
<comment type="caution">
    <text evidence="9">The sequence shown here is derived from an EMBL/GenBank/DDBJ whole genome shotgun (WGS) entry which is preliminary data.</text>
</comment>
<evidence type="ECO:0000259" key="8">
    <source>
        <dbReference type="Pfam" id="PF14322"/>
    </source>
</evidence>
<keyword evidence="5" id="KW-0998">Cell outer membrane</keyword>
<comment type="subcellular location">
    <subcellularLocation>
        <location evidence="1">Cell outer membrane</location>
    </subcellularLocation>
</comment>
<evidence type="ECO:0000259" key="7">
    <source>
        <dbReference type="Pfam" id="PF07980"/>
    </source>
</evidence>
<keyword evidence="10" id="KW-1185">Reference proteome</keyword>
<proteinExistence type="inferred from homology"/>
<gene>
    <name evidence="9" type="ORF">SanaruYs_18640</name>
</gene>
<dbReference type="Gene3D" id="1.25.40.390">
    <property type="match status" value="1"/>
</dbReference>
<evidence type="ECO:0000256" key="5">
    <source>
        <dbReference type="ARBA" id="ARBA00023237"/>
    </source>
</evidence>
<evidence type="ECO:0000256" key="1">
    <source>
        <dbReference type="ARBA" id="ARBA00004442"/>
    </source>
</evidence>
<dbReference type="Pfam" id="PF07980">
    <property type="entry name" value="SusD_RagB"/>
    <property type="match status" value="1"/>
</dbReference>
<sequence length="495" mass="55666">MHMKYIFRTCIILIALTCSSCADFLEEELEGTYSNENFYKTEEHALLAITGVYNIASFTSTNNALWVFGDVVSDDAVKGGGAGDQNDIQFLDEFNYSRNNGFLEKIWKHYYEGITRANYLLYYAGGIQMDASRKASVIAEAKFLRAYFYFQLVNIFGEVPLKLTPPINLDAINVGKSSVASIYDQIETDLTDATPALESVSTFGIGRATKGAALGLLAKAHLYQGEWELTLDAISDLDALGLYALEPVYKNNFIDSTQNNTESIFEIQHLSGSTPKLGSHLNQWFGSPAENGYYFNVPLQSFVDEFEVTLGGVADPRLDYTVGRENTKWINGEDFSPLWSPTGYLQKKHLQPTREEPIIGDASLNYVYLRYADILLMKAEALNELNRTTEALDPLNEVRKRARESYLYDEGLDGFGVIPINLLPDVSGTQTQVRESIRHERRVELGFEFHRYFDLMRYGQAIAEAALSSTGFSYADDRYFLIPQSEIDTNTAIDE</sequence>
<reference evidence="9 10" key="1">
    <citation type="submission" date="2018-11" db="EMBL/GenBank/DDBJ databases">
        <title>Chryseotalea sanarue gen. nov., sp., nov., a member of the family Cytophagaceae, isolated from a brackish lake in Hamamatsu Japan.</title>
        <authorList>
            <person name="Maejima Y."/>
            <person name="Iino T."/>
            <person name="Muraguchi Y."/>
            <person name="Fukuda K."/>
            <person name="Ohkuma M."/>
            <person name="Moriuchi R."/>
            <person name="Dohra H."/>
            <person name="Kimbara K."/>
            <person name="Shintani M."/>
        </authorList>
    </citation>
    <scope>NUCLEOTIDE SEQUENCE [LARGE SCALE GENOMIC DNA]</scope>
    <source>
        <strain evidence="9 10">Ys</strain>
    </source>
</reference>
<feature type="signal peptide" evidence="6">
    <location>
        <begin position="1"/>
        <end position="22"/>
    </location>
</feature>
<dbReference type="AlphaFoldDB" id="A0A401U9Q6"/>
<protein>
    <submittedName>
        <fullName evidence="9">RagB/SusD family nutrient uptake outer membrane protein</fullName>
    </submittedName>
</protein>